<reference evidence="10 11" key="1">
    <citation type="journal article" date="2009" name="PLoS Genet.">
        <title>Genomic analysis of the basal lineage fungus Rhizopus oryzae reveals a whole-genome duplication.</title>
        <authorList>
            <person name="Ma L.-J."/>
            <person name="Ibrahim A.S."/>
            <person name="Skory C."/>
            <person name="Grabherr M.G."/>
            <person name="Burger G."/>
            <person name="Butler M."/>
            <person name="Elias M."/>
            <person name="Idnurm A."/>
            <person name="Lang B.F."/>
            <person name="Sone T."/>
            <person name="Abe A."/>
            <person name="Calvo S.E."/>
            <person name="Corrochano L.M."/>
            <person name="Engels R."/>
            <person name="Fu J."/>
            <person name="Hansberg W."/>
            <person name="Kim J.-M."/>
            <person name="Kodira C.D."/>
            <person name="Koehrsen M.J."/>
            <person name="Liu B."/>
            <person name="Miranda-Saavedra D."/>
            <person name="O'Leary S."/>
            <person name="Ortiz-Castellanos L."/>
            <person name="Poulter R."/>
            <person name="Rodriguez-Romero J."/>
            <person name="Ruiz-Herrera J."/>
            <person name="Shen Y.-Q."/>
            <person name="Zeng Q."/>
            <person name="Galagan J."/>
            <person name="Birren B.W."/>
            <person name="Cuomo C.A."/>
            <person name="Wickes B.L."/>
        </authorList>
    </citation>
    <scope>NUCLEOTIDE SEQUENCE [LARGE SCALE GENOMIC DNA]</scope>
    <source>
        <strain evidence="11">RA 99-880 / ATCC MYA-4621 / FGSC 9543 / NRRL 43880</strain>
    </source>
</reference>
<gene>
    <name evidence="10" type="ORF">RO3G_08534</name>
</gene>
<dbReference type="Pfam" id="PF04893">
    <property type="entry name" value="Yip1"/>
    <property type="match status" value="1"/>
</dbReference>
<dbReference type="OrthoDB" id="6614653at2759"/>
<evidence type="ECO:0000313" key="11">
    <source>
        <dbReference type="Proteomes" id="UP000009138"/>
    </source>
</evidence>
<evidence type="ECO:0000259" key="9">
    <source>
        <dbReference type="Pfam" id="PF13532"/>
    </source>
</evidence>
<evidence type="ECO:0008006" key="12">
    <source>
        <dbReference type="Google" id="ProtNLM"/>
    </source>
</evidence>
<feature type="compositionally biased region" description="Low complexity" evidence="6">
    <location>
        <begin position="49"/>
        <end position="59"/>
    </location>
</feature>
<dbReference type="EMBL" id="CH476737">
    <property type="protein sequence ID" value="EIE83829.1"/>
    <property type="molecule type" value="Genomic_DNA"/>
</dbReference>
<evidence type="ECO:0000256" key="3">
    <source>
        <dbReference type="ARBA" id="ARBA00022692"/>
    </source>
</evidence>
<feature type="region of interest" description="Disordered" evidence="6">
    <location>
        <begin position="369"/>
        <end position="398"/>
    </location>
</feature>
<proteinExistence type="inferred from homology"/>
<feature type="region of interest" description="Disordered" evidence="6">
    <location>
        <begin position="33"/>
        <end position="59"/>
    </location>
</feature>
<dbReference type="GO" id="GO:0016192">
    <property type="term" value="P:vesicle-mediated transport"/>
    <property type="evidence" value="ECO:0007669"/>
    <property type="project" value="InterPro"/>
</dbReference>
<feature type="transmembrane region" description="Helical" evidence="7">
    <location>
        <begin position="112"/>
        <end position="135"/>
    </location>
</feature>
<comment type="similarity">
    <text evidence="2">Belongs to the YIP1 family.</text>
</comment>
<evidence type="ECO:0000256" key="1">
    <source>
        <dbReference type="ARBA" id="ARBA00004141"/>
    </source>
</evidence>
<dbReference type="AlphaFoldDB" id="I1C5U9"/>
<evidence type="ECO:0000256" key="2">
    <source>
        <dbReference type="ARBA" id="ARBA00010596"/>
    </source>
</evidence>
<dbReference type="GO" id="GO:0005794">
    <property type="term" value="C:Golgi apparatus"/>
    <property type="evidence" value="ECO:0007669"/>
    <property type="project" value="InterPro"/>
</dbReference>
<dbReference type="GO" id="GO:0031267">
    <property type="term" value="F:small GTPase binding"/>
    <property type="evidence" value="ECO:0007669"/>
    <property type="project" value="InterPro"/>
</dbReference>
<feature type="domain" description="Alpha-ketoglutarate-dependent dioxygenase AlkB-like" evidence="9">
    <location>
        <begin position="430"/>
        <end position="531"/>
    </location>
</feature>
<dbReference type="Gene3D" id="2.60.120.590">
    <property type="entry name" value="Alpha-ketoglutarate-dependent dioxygenase AlkB-like"/>
    <property type="match status" value="1"/>
</dbReference>
<evidence type="ECO:0000256" key="4">
    <source>
        <dbReference type="ARBA" id="ARBA00022989"/>
    </source>
</evidence>
<dbReference type="InterPro" id="IPR039765">
    <property type="entry name" value="Yip5/YIPF1/YIPF2"/>
</dbReference>
<dbReference type="SUPFAM" id="SSF51197">
    <property type="entry name" value="Clavaminate synthase-like"/>
    <property type="match status" value="1"/>
</dbReference>
<keyword evidence="4 7" id="KW-1133">Transmembrane helix</keyword>
<dbReference type="InterPro" id="IPR037151">
    <property type="entry name" value="AlkB-like_sf"/>
</dbReference>
<dbReference type="RefSeq" id="XP_067519225.1">
    <property type="nucleotide sequence ID" value="XM_067663124.1"/>
</dbReference>
<dbReference type="OMA" id="YTHPATI"/>
<dbReference type="InterPro" id="IPR027450">
    <property type="entry name" value="AlkB-like"/>
</dbReference>
<dbReference type="GeneID" id="93615505"/>
<evidence type="ECO:0000259" key="8">
    <source>
        <dbReference type="Pfam" id="PF04893"/>
    </source>
</evidence>
<name>I1C5U9_RHIO9</name>
<comment type="subcellular location">
    <subcellularLocation>
        <location evidence="1">Membrane</location>
        <topology evidence="1">Multi-pass membrane protein</topology>
    </subcellularLocation>
</comment>
<protein>
    <recommendedName>
        <fullName evidence="12">Yip1 domain-containing protein</fullName>
    </recommendedName>
</protein>
<feature type="transmembrane region" description="Helical" evidence="7">
    <location>
        <begin position="147"/>
        <end position="168"/>
    </location>
</feature>
<dbReference type="eggNOG" id="KOG3114">
    <property type="taxonomic scope" value="Eukaryota"/>
</dbReference>
<dbReference type="PANTHER" id="PTHR12822:SF2">
    <property type="entry name" value="PROTEIN YIPF"/>
    <property type="match status" value="1"/>
</dbReference>
<evidence type="ECO:0000256" key="5">
    <source>
        <dbReference type="ARBA" id="ARBA00023136"/>
    </source>
</evidence>
<dbReference type="Pfam" id="PF13532">
    <property type="entry name" value="2OG-FeII_Oxy_2"/>
    <property type="match status" value="1"/>
</dbReference>
<dbReference type="eggNOG" id="KOG2731">
    <property type="taxonomic scope" value="Eukaryota"/>
</dbReference>
<dbReference type="InterPro" id="IPR006977">
    <property type="entry name" value="Yip1_dom"/>
</dbReference>
<evidence type="ECO:0000313" key="10">
    <source>
        <dbReference type="EMBL" id="EIE83829.1"/>
    </source>
</evidence>
<organism evidence="10 11">
    <name type="scientific">Rhizopus delemar (strain RA 99-880 / ATCC MYA-4621 / FGSC 9543 / NRRL 43880)</name>
    <name type="common">Mucormycosis agent</name>
    <name type="synonym">Rhizopus arrhizus var. delemar</name>
    <dbReference type="NCBI Taxonomy" id="246409"/>
    <lineage>
        <taxon>Eukaryota</taxon>
        <taxon>Fungi</taxon>
        <taxon>Fungi incertae sedis</taxon>
        <taxon>Mucoromycota</taxon>
        <taxon>Mucoromycotina</taxon>
        <taxon>Mucoromycetes</taxon>
        <taxon>Mucorales</taxon>
        <taxon>Mucorineae</taxon>
        <taxon>Rhizopodaceae</taxon>
        <taxon>Rhizopus</taxon>
    </lineage>
</organism>
<dbReference type="PANTHER" id="PTHR12822">
    <property type="entry name" value="PROTEIN YIPF"/>
    <property type="match status" value="1"/>
</dbReference>
<keyword evidence="5 7" id="KW-0472">Membrane</keyword>
<dbReference type="STRING" id="246409.I1C5U9"/>
<dbReference type="GO" id="GO:0016020">
    <property type="term" value="C:membrane"/>
    <property type="evidence" value="ECO:0007669"/>
    <property type="project" value="UniProtKB-SubCell"/>
</dbReference>
<dbReference type="InParanoid" id="I1C5U9"/>
<dbReference type="Proteomes" id="UP000009138">
    <property type="component" value="Unassembled WGS sequence"/>
</dbReference>
<evidence type="ECO:0000256" key="7">
    <source>
        <dbReference type="SAM" id="Phobius"/>
    </source>
</evidence>
<feature type="compositionally biased region" description="Polar residues" evidence="6">
    <location>
        <begin position="33"/>
        <end position="42"/>
    </location>
</feature>
<accession>I1C5U9</accession>
<evidence type="ECO:0000256" key="6">
    <source>
        <dbReference type="SAM" id="MobiDB-lite"/>
    </source>
</evidence>
<dbReference type="FunCoup" id="I1C5U9">
    <property type="interactions" value="535"/>
</dbReference>
<feature type="domain" description="Yip1" evidence="8">
    <location>
        <begin position="95"/>
        <end position="196"/>
    </location>
</feature>
<keyword evidence="11" id="KW-1185">Reference proteome</keyword>
<dbReference type="VEuPathDB" id="FungiDB:RO3G_08534"/>
<sequence length="557" mass="63362">MSNKYNVIVDMDDAAYTQPATIESDGLEFQDFSTSTGMNKSQAPPPTLLPESSTSTNNNRGVGKPIWSVEYYATFFDVDTSQVIERCLKSMYPVGDFAADTLQNQPDLYGPFWIATSVVFSVFVCSSLAGSLAAYIAGQSHVYDFTLLSFAVFVVYMYAFLCPALIWASTKYFGCQPSLLDIINYYGYSLTIWIPVSSKRQQKIWERERQEVESKKKDTSSYVNQAPFRYCERNFKSRVPPPDFTHVIDFSNLPGKHTKENLESIVPIKLTYDLSQLSNLFGDEPCQNAYVLKHVPGLIIIPNAFTPKAQRHLIKQCLSVYPRPPNTSSLDTHYIVPSSGIWPLYEAENSGQLTPDDFEFYVPKKANTKDGEADTYTDSEEEQNKKETACTQKPAPRRELTACSDDFKPVIQEPKPDPPPASSVPLLAPSELIRRLRWVTLGYQYHWPTKTYHLDRRYPFPEDVAELTKAVVYAVENIGYDDGQGKAWINKYKGDDFNAEAGVINYYQYRDTLMGHVDRSEINMDAPLVSLRWIDKGNCSDSITVKKWRHYCHDWAM</sequence>
<keyword evidence="3 7" id="KW-0812">Transmembrane</keyword>